<dbReference type="EMBL" id="JASPKY010000004">
    <property type="protein sequence ID" value="KAK9754881.1"/>
    <property type="molecule type" value="Genomic_DNA"/>
</dbReference>
<keyword evidence="2" id="KW-1185">Reference proteome</keyword>
<dbReference type="AlphaFoldDB" id="A0AAW1NAK0"/>
<evidence type="ECO:0000313" key="1">
    <source>
        <dbReference type="EMBL" id="KAK9754881.1"/>
    </source>
</evidence>
<name>A0AAW1NAK0_POPJA</name>
<evidence type="ECO:0000313" key="2">
    <source>
        <dbReference type="Proteomes" id="UP001458880"/>
    </source>
</evidence>
<proteinExistence type="predicted"/>
<protein>
    <submittedName>
        <fullName evidence="1">Uncharacterized protein</fullName>
    </submittedName>
</protein>
<dbReference type="Proteomes" id="UP001458880">
    <property type="component" value="Unassembled WGS sequence"/>
</dbReference>
<accession>A0AAW1NAK0</accession>
<gene>
    <name evidence="1" type="ORF">QE152_g892</name>
</gene>
<reference evidence="1 2" key="1">
    <citation type="journal article" date="2024" name="BMC Genomics">
        <title>De novo assembly and annotation of Popillia japonica's genome with initial clues to its potential as an invasive pest.</title>
        <authorList>
            <person name="Cucini C."/>
            <person name="Boschi S."/>
            <person name="Funari R."/>
            <person name="Cardaioli E."/>
            <person name="Iannotti N."/>
            <person name="Marturano G."/>
            <person name="Paoli F."/>
            <person name="Bruttini M."/>
            <person name="Carapelli A."/>
            <person name="Frati F."/>
            <person name="Nardi F."/>
        </authorList>
    </citation>
    <scope>NUCLEOTIDE SEQUENCE [LARGE SCALE GENOMIC DNA]</scope>
    <source>
        <strain evidence="1">DMR45628</strain>
    </source>
</reference>
<organism evidence="1 2">
    <name type="scientific">Popillia japonica</name>
    <name type="common">Japanese beetle</name>
    <dbReference type="NCBI Taxonomy" id="7064"/>
    <lineage>
        <taxon>Eukaryota</taxon>
        <taxon>Metazoa</taxon>
        <taxon>Ecdysozoa</taxon>
        <taxon>Arthropoda</taxon>
        <taxon>Hexapoda</taxon>
        <taxon>Insecta</taxon>
        <taxon>Pterygota</taxon>
        <taxon>Neoptera</taxon>
        <taxon>Endopterygota</taxon>
        <taxon>Coleoptera</taxon>
        <taxon>Polyphaga</taxon>
        <taxon>Scarabaeiformia</taxon>
        <taxon>Scarabaeidae</taxon>
        <taxon>Rutelinae</taxon>
        <taxon>Popillia</taxon>
    </lineage>
</organism>
<sequence length="109" mass="12516">MAATLRWYLFNNPLLRVGCLQQVIRISLRQVPSGEFRLCWMPVVFREREFCFRKSYLAQLQAKATPEMLQSPTTHIEDVSGELMVMSAEPFFNGALGMRKMIKSSPSAE</sequence>
<comment type="caution">
    <text evidence="1">The sequence shown here is derived from an EMBL/GenBank/DDBJ whole genome shotgun (WGS) entry which is preliminary data.</text>
</comment>